<name>A0A0J8IZR2_9PSED</name>
<reference evidence="1 2" key="1">
    <citation type="submission" date="2015-06" db="EMBL/GenBank/DDBJ databases">
        <title>Draft genome sequence of an Antarctic Pseudomonas sp. strain KG01 with full potential for biotechnological applications.</title>
        <authorList>
            <person name="Pavlov M.S."/>
            <person name="Lira F."/>
            <person name="Martinez J.L."/>
            <person name="Marshall S.H."/>
        </authorList>
    </citation>
    <scope>NUCLEOTIDE SEQUENCE [LARGE SCALE GENOMIC DNA]</scope>
    <source>
        <strain evidence="1 2">KG01</strain>
    </source>
</reference>
<evidence type="ECO:0000313" key="1">
    <source>
        <dbReference type="EMBL" id="KMT57501.1"/>
    </source>
</evidence>
<keyword evidence="2" id="KW-1185">Reference proteome</keyword>
<comment type="caution">
    <text evidence="1">The sequence shown here is derived from an EMBL/GenBank/DDBJ whole genome shotgun (WGS) entry which is preliminary data.</text>
</comment>
<gene>
    <name evidence="1" type="ORF">ACR52_02440</name>
</gene>
<evidence type="ECO:0000313" key="2">
    <source>
        <dbReference type="Proteomes" id="UP000037551"/>
    </source>
</evidence>
<dbReference type="OrthoDB" id="5830125at2"/>
<protein>
    <submittedName>
        <fullName evidence="1">Uncharacterized protein</fullName>
    </submittedName>
</protein>
<proteinExistence type="predicted"/>
<sequence length="205" mass="22277">MSTETQIANLVQASNNLTNAVTGKIGAIDARMDQARAEFDHFRALKDVVGEAGEPGTLLMSVFQGLIWGTGAPYDVGATGGMVATDLGSSMNVYVHFKLPFSINSDDQMFWLNIRGYSYGSSLVLDETFAGYVYAPQRAVINQSCFGKFEPTIYADTAGNAVCRIKISNVYVTSLRIDTMQVGRYRSIKLGDIKSKLSLSPTVVF</sequence>
<dbReference type="EMBL" id="LFMW01000001">
    <property type="protein sequence ID" value="KMT57501.1"/>
    <property type="molecule type" value="Genomic_DNA"/>
</dbReference>
<dbReference type="STRING" id="1674920.ACR52_02440"/>
<accession>A0A0J8IZR2</accession>
<dbReference type="Proteomes" id="UP000037551">
    <property type="component" value="Unassembled WGS sequence"/>
</dbReference>
<organism evidence="1 2">
    <name type="scientific">Pseudomonas fildesensis</name>
    <dbReference type="NCBI Taxonomy" id="1674920"/>
    <lineage>
        <taxon>Bacteria</taxon>
        <taxon>Pseudomonadati</taxon>
        <taxon>Pseudomonadota</taxon>
        <taxon>Gammaproteobacteria</taxon>
        <taxon>Pseudomonadales</taxon>
        <taxon>Pseudomonadaceae</taxon>
        <taxon>Pseudomonas</taxon>
    </lineage>
</organism>
<dbReference type="RefSeq" id="WP_048720105.1">
    <property type="nucleotide sequence ID" value="NZ_LFMW01000001.1"/>
</dbReference>
<dbReference type="AlphaFoldDB" id="A0A0J8IZR2"/>
<dbReference type="PATRIC" id="fig|1674920.3.peg.492"/>